<evidence type="ECO:0000259" key="6">
    <source>
        <dbReference type="Pfam" id="PF01636"/>
    </source>
</evidence>
<feature type="domain" description="Aminoglycoside phosphotransferase" evidence="6">
    <location>
        <begin position="32"/>
        <end position="275"/>
    </location>
</feature>
<dbReference type="GO" id="GO:0016301">
    <property type="term" value="F:kinase activity"/>
    <property type="evidence" value="ECO:0007669"/>
    <property type="project" value="UniProtKB-KW"/>
</dbReference>
<keyword evidence="2" id="KW-0808">Transferase</keyword>
<evidence type="ECO:0000256" key="4">
    <source>
        <dbReference type="ARBA" id="ARBA00022777"/>
    </source>
</evidence>
<keyword evidence="4" id="KW-0418">Kinase</keyword>
<dbReference type="InterPro" id="IPR002575">
    <property type="entry name" value="Aminoglycoside_PTrfase"/>
</dbReference>
<comment type="similarity">
    <text evidence="1">Belongs to the methylthioribose kinase family.</text>
</comment>
<evidence type="ECO:0000313" key="7">
    <source>
        <dbReference type="EMBL" id="KAF7784252.1"/>
    </source>
</evidence>
<dbReference type="AlphaFoldDB" id="A0A8H7FAI7"/>
<dbReference type="InterPro" id="IPR011009">
    <property type="entry name" value="Kinase-like_dom_sf"/>
</dbReference>
<dbReference type="GO" id="GO:0005524">
    <property type="term" value="F:ATP binding"/>
    <property type="evidence" value="ECO:0007669"/>
    <property type="project" value="UniProtKB-KW"/>
</dbReference>
<name>A0A8H7FAI7_AGABI</name>
<dbReference type="EMBL" id="JABXXO010000001">
    <property type="protein sequence ID" value="KAF7784252.1"/>
    <property type="molecule type" value="Genomic_DNA"/>
</dbReference>
<dbReference type="PANTHER" id="PTHR34273">
    <property type="entry name" value="METHYLTHIORIBOSE KINASE"/>
    <property type="match status" value="1"/>
</dbReference>
<protein>
    <recommendedName>
        <fullName evidence="6">Aminoglycoside phosphotransferase domain-containing protein</fullName>
    </recommendedName>
</protein>
<dbReference type="Gene3D" id="3.30.200.20">
    <property type="entry name" value="Phosphorylase Kinase, domain 1"/>
    <property type="match status" value="1"/>
</dbReference>
<accession>A0A8H7FAI7</accession>
<evidence type="ECO:0000256" key="2">
    <source>
        <dbReference type="ARBA" id="ARBA00022679"/>
    </source>
</evidence>
<reference evidence="7 8" key="1">
    <citation type="journal article" name="Sci. Rep.">
        <title>Telomere-to-telomere assembled and centromere annotated genomes of the two main subspecies of the button mushroom Agaricus bisporus reveal especially polymorphic chromosome ends.</title>
        <authorList>
            <person name="Sonnenberg A.S.M."/>
            <person name="Sedaghat-Telgerd N."/>
            <person name="Lavrijssen B."/>
            <person name="Ohm R.A."/>
            <person name="Hendrickx P.M."/>
            <person name="Scholtmeijer K."/>
            <person name="Baars J.J.P."/>
            <person name="van Peer A."/>
        </authorList>
    </citation>
    <scope>NUCLEOTIDE SEQUENCE [LARGE SCALE GENOMIC DNA]</scope>
    <source>
        <strain evidence="7 8">H119_p4</strain>
    </source>
</reference>
<dbReference type="Pfam" id="PF01636">
    <property type="entry name" value="APH"/>
    <property type="match status" value="1"/>
</dbReference>
<sequence>MATIDAHSYDLTTEAGVEGYLSNTAFACTKAEALSGGTANFVFRIHLREARDGIETLVLKHGQSYIKSLPSIAFDIQRQSFEVEALRRIREWLPSTAFVTVPTVYLFDEKEHVIIMDDCGSDCMTLKSFMQSGRCTVEIAHRIGKEVGEFIGQLHAWSQVHPEMCKFFEQNPQAKEMSSWAFYGRLVQTFDDGLEKLQDPDVRLTEEERKALETICEESIDAMKNVTGTFVMGDFWPGNLVLSFDHVGNVMQIRVLDWEMCKPGLFGAELGQFCAELILLTRFYAEICGQTANILLDDLLKTYATHITPDLEMCRRAIVHLGAHLVTLTPRIEWGGKEMTQEVVEEGKRLVLEGYSAEKGWLVESHIKPLLDLITEPK</sequence>
<organism evidence="7 8">
    <name type="scientific">Agaricus bisporus var. burnettii</name>
    <dbReference type="NCBI Taxonomy" id="192524"/>
    <lineage>
        <taxon>Eukaryota</taxon>
        <taxon>Fungi</taxon>
        <taxon>Dikarya</taxon>
        <taxon>Basidiomycota</taxon>
        <taxon>Agaricomycotina</taxon>
        <taxon>Agaricomycetes</taxon>
        <taxon>Agaricomycetidae</taxon>
        <taxon>Agaricales</taxon>
        <taxon>Agaricineae</taxon>
        <taxon>Agaricaceae</taxon>
        <taxon>Agaricus</taxon>
    </lineage>
</organism>
<dbReference type="PANTHER" id="PTHR34273:SF2">
    <property type="entry name" value="METHYLTHIORIBOSE KINASE"/>
    <property type="match status" value="1"/>
</dbReference>
<evidence type="ECO:0000256" key="1">
    <source>
        <dbReference type="ARBA" id="ARBA00010165"/>
    </source>
</evidence>
<dbReference type="Gene3D" id="3.90.1200.10">
    <property type="match status" value="1"/>
</dbReference>
<dbReference type="Proteomes" id="UP000629468">
    <property type="component" value="Unassembled WGS sequence"/>
</dbReference>
<keyword evidence="3" id="KW-0547">Nucleotide-binding</keyword>
<evidence type="ECO:0000256" key="5">
    <source>
        <dbReference type="ARBA" id="ARBA00022840"/>
    </source>
</evidence>
<dbReference type="SUPFAM" id="SSF56112">
    <property type="entry name" value="Protein kinase-like (PK-like)"/>
    <property type="match status" value="1"/>
</dbReference>
<comment type="caution">
    <text evidence="7">The sequence shown here is derived from an EMBL/GenBank/DDBJ whole genome shotgun (WGS) entry which is preliminary data.</text>
</comment>
<keyword evidence="5" id="KW-0067">ATP-binding</keyword>
<evidence type="ECO:0000256" key="3">
    <source>
        <dbReference type="ARBA" id="ARBA00022741"/>
    </source>
</evidence>
<gene>
    <name evidence="7" type="ORF">Agabi119p4_417</name>
</gene>
<proteinExistence type="inferred from homology"/>
<evidence type="ECO:0000313" key="8">
    <source>
        <dbReference type="Proteomes" id="UP000629468"/>
    </source>
</evidence>